<dbReference type="Pfam" id="PF16197">
    <property type="entry name" value="KAsynt_C_assoc"/>
    <property type="match status" value="1"/>
</dbReference>
<dbReference type="Gene3D" id="3.40.50.12780">
    <property type="entry name" value="N-terminal domain of ligase-like"/>
    <property type="match status" value="1"/>
</dbReference>
<dbReference type="GO" id="GO:0004312">
    <property type="term" value="F:fatty acid synthase activity"/>
    <property type="evidence" value="ECO:0007669"/>
    <property type="project" value="TreeGrafter"/>
</dbReference>
<dbReference type="CDD" id="cd05930">
    <property type="entry name" value="A_NRPS"/>
    <property type="match status" value="1"/>
</dbReference>
<dbReference type="Gene3D" id="3.10.129.110">
    <property type="entry name" value="Polyketide synthase dehydratase"/>
    <property type="match status" value="1"/>
</dbReference>
<dbReference type="PROSITE" id="PS50075">
    <property type="entry name" value="CARRIER"/>
    <property type="match status" value="1"/>
</dbReference>
<dbReference type="Pfam" id="PF21089">
    <property type="entry name" value="PKS_DH_N"/>
    <property type="match status" value="1"/>
</dbReference>
<evidence type="ECO:0000313" key="13">
    <source>
        <dbReference type="EMBL" id="KAK7749846.1"/>
    </source>
</evidence>
<keyword evidence="5" id="KW-0808">Transferase</keyword>
<dbReference type="Gene3D" id="3.30.559.10">
    <property type="entry name" value="Chloramphenicol acetyltransferase-like domain"/>
    <property type="match status" value="1"/>
</dbReference>
<dbReference type="InterPro" id="IPR009081">
    <property type="entry name" value="PP-bd_ACP"/>
</dbReference>
<dbReference type="GO" id="GO:0006633">
    <property type="term" value="P:fatty acid biosynthetic process"/>
    <property type="evidence" value="ECO:0007669"/>
    <property type="project" value="InterPro"/>
</dbReference>
<dbReference type="Pfam" id="PF08659">
    <property type="entry name" value="KR"/>
    <property type="match status" value="1"/>
</dbReference>
<protein>
    <submittedName>
        <fullName evidence="13">Hybrid PKS-NRPS biosynthetic cluster</fullName>
    </submittedName>
</protein>
<dbReference type="PROSITE" id="PS52019">
    <property type="entry name" value="PKS_MFAS_DH"/>
    <property type="match status" value="1"/>
</dbReference>
<keyword evidence="2" id="KW-0597">Phosphoprotein</keyword>
<dbReference type="InterPro" id="IPR042104">
    <property type="entry name" value="PKS_dehydratase_sf"/>
</dbReference>
<dbReference type="PROSITE" id="PS00455">
    <property type="entry name" value="AMP_BINDING"/>
    <property type="match status" value="1"/>
</dbReference>
<dbReference type="InterPro" id="IPR050091">
    <property type="entry name" value="PKS_NRPS_Biosynth_Enz"/>
</dbReference>
<dbReference type="InterPro" id="IPR057326">
    <property type="entry name" value="KR_dom"/>
</dbReference>
<evidence type="ECO:0000256" key="1">
    <source>
        <dbReference type="ARBA" id="ARBA00022450"/>
    </source>
</evidence>
<dbReference type="InterPro" id="IPR036736">
    <property type="entry name" value="ACP-like_sf"/>
</dbReference>
<feature type="active site" description="Proton donor; for dehydratase activity" evidence="9">
    <location>
        <position position="1176"/>
    </location>
</feature>
<dbReference type="InterPro" id="IPR023213">
    <property type="entry name" value="CAT-like_dom_sf"/>
</dbReference>
<dbReference type="InterPro" id="IPR036291">
    <property type="entry name" value="NAD(P)-bd_dom_sf"/>
</dbReference>
<dbReference type="SUPFAM" id="SSF53901">
    <property type="entry name" value="Thiolase-like"/>
    <property type="match status" value="1"/>
</dbReference>
<keyword evidence="1" id="KW-0596">Phosphopantetheine</keyword>
<evidence type="ECO:0000259" key="10">
    <source>
        <dbReference type="PROSITE" id="PS50075"/>
    </source>
</evidence>
<feature type="active site" description="Proton acceptor; for dehydratase activity" evidence="9">
    <location>
        <position position="994"/>
    </location>
</feature>
<dbReference type="InterPro" id="IPR020806">
    <property type="entry name" value="PKS_PP-bd"/>
</dbReference>
<sequence length="3871" mass="419833">MAYIPAKNEPIAIIGSHCRFPGPATTPSKLWDLLKDPVDLSRKAPSSRWNVDGFFHSNGEYHGATNAPKGYFLADEQDPRFFDASFFNITPREAEAIDPQGKILLEVVYDAMESAGLSLQRCNGERVGVFVGTMTSDYDQLTCKDAMSTSQYCGTGLSRALLSNRVSYFFNWSGPSMTIDTACSSSLVAMHQAVGSLRAGDSSVACVAGANIMVAPDAFMAESSLHMLSPTGYSRMWDEGADGYARGEGVGVLFLKTLSRALVDGDDIECVIRETGVNSDGRTLGITMPSSVAQTELILDTYRRSGLDPRNPDHRCQYFEAHGTGTQAGDPQEAQAIYTAFFGPHEDHDRPSSDTEKLLVGSIKTVIGHTEGAAGVAGVMKSALGLKNCLVPPNQHLSRPNPKVAPFLSRLKVPVRLTPWPQARPGHPQRASVNSFGFGGTNAHAILERYEPNIHGRSAMHMVPNRELGLDTSWTQPWAIPLLLSASTSRALARKAEDCLVYLESAPSASNVRDAIGTLAFHRSVLQHKVAFPASTPEQLIQHLRNSVEAYRQDPKFDMGARSKDSGASRVLGVFTGQGAQWPMMGKELIWASPIFRGVLQAMDAVLKACPDPPAWSIVDELLAPTSRSRLGEAALSQPLCTAIQVGLVDVLAASGVRFDTVVGHSSGEIAAAYAVGSLNAGEAILIAYYRGLFARLAGGANNEKGGMMAVGMGVEEAHRFCAQPGLEGGLFVAASNAPASVTLSGDMDAIKTAKAQLDEAKTFCRLLKVDTAYHSHHMDKCGSAYLASLESCNITPKAPNGTCIWVSSVYGPVGSPTTKELAARYWKDNMIQPVLFSDALARALVEHGPFDMALEVGPHPALKGPATQTMQETIGKVIPYHGVLSRGSGDLKALSEALGSVWCALGTAAVDWAGYMRAMETNLTSYNLAKGLPPYPWEHLQVHHRTPRTIRQYLQRSNNPHELLGVRTSDDSYSEFRWQNILKPTTVPWLRHHRFQGQIIVPAAAYCVMVVDAARAMVGDTRIKMIEIQGLAIRNGINMDEQDSEGVDTLFSLKIEDRLLEEGGHEVFTGHFSLDWSPANVDRPTKNAVSGRVLVHLGAPSADTALPRRLSPTFGLNKTDLNDFYASVADIGLSYTGPFRAITSLNRRRHFASAQLEKPHPEDTSELSIRPAMLDASFQSAFAAFAAPRDGLRFNMALCQVQPGQPSILNVDATITRVQPTTMSGPANFTSDIEIFNTQGQMEIQIEGLTVASLAASSATEDRQLYVHTVYKPDPWEGFQPQTPDLSNEGPEQLSMSRHLTHIVDSISHRHPRIRVLEIDLGSGAVGLSEAIWNGLAASYLSYTCARIQGGAFLDMPISNARPQKFTTVQLQSVAPLSTLGFELGHFDLVILFHPHRVNDGDTVLQGPPTSEEDSILGDVRRLIKAGGYLTIVQHIDSEPRQIENTDDTPLSLNAHLDVLETNGYSKPLHKFTFPKSKASLVVTQAMNSTVATLRSPLSDPGASKVSGTVLIVGGKAPVTQAIILRLKQVLSLCTACTNIITVPSLEEIDSLDPSALAGLRSAVILADLDAPILDLRDMTETRLANLQQILNGPGQYVLWLTRGFRNAEPYHAASVGLARTIKGETPQLLMQIIEIDDEGPESWKLAAATSIEDRVTEAFLRLALAREAEDDVGDVLWTTESEIVLSGGRALLPRVLPLQEANDRVDCTRRVVTRDVNLSSSIVQLVLEEEKNRLVYGTRQKPEDIENIHKANNDLLAIRALSTSAWALEFGGDGSYLHVGVGIATESGNTVVFASPTNSSWNVRYSTTDWEKAATNSGFVFIHPQSTQRTVQKTLPANLGAVVDFSADKHNIGSPYRSSVVHISSLTSSSFSLGNLAGLTLDSPGVRPVLVVNESLARSTGSVKQQLSQDAIGSSLLSAWERIKAGASSLPKSQAAYSPIRSLPEMIGGGLQQYFTVVNWKENVQIKERIRPLDPRSVLSPYKTYLLVGLTGELGESLCRFMVDHGARSVVVASRDPSKADRWATDIQSSSGGKATIHLAPLDVTDVNAVQALKNRLAESFPPVAGVVNGAMVLNDGLFADMTLENLVSTLKPKVLGTENLDHVFDDRTLDFFMVFSSLVCLTGNRGQANYSAANMYMAGLAARRRKRGLAASVLDIGMVIGIGYANRVDGTGVYENLRRQGYLPISEEDIHHMFVEAIAAGKPGSSTTGTPLHLSTGLQKFSPGQDNALPWHLDTRFSHHTTDAGSSSIQDSAAGGLSSETVKDLIGLNESLENITQNLTAAFTSQLETMLRLPAGSVDANCPIIDLGVDSLVAVEVRSWFLKTVEKDMPVLKKVIDNGDTESAIGAASSTDESLDAKVNLVTDSESTESSWDENDDMDLYDEVFRMSFSQARMWLPFLLLEDKTTYNCTTSYRLRGPLDIARFEAALVAVARKHQAFRTCFYTDALSGEPMQAVASSSNFQLKKLITPDDKADVDIETALISGHVFDLENGDVFRATLLSHSADYHTIVFGYHHIILDGVSWQNVLQEVERAYVQSAIMPTLPQVDYVDFTVKQRASLDSQDVRNKRDFWKRSFDGKPPNDMPLLPFAKVKARAPLAKYQVTEYQVMLDKSLVEKIKEAATGFKSTSFHFYLAVLQVMLQRQLNMDELCIGITDANRSDPAFMDTVGLLLDSLPLILRSRPEADTDTETFGQRLRRTRDVVYSAVSNSGVPLDVILDDVGVESSASTLPLFQALVNYRMGALKQKTIGDVGLEYLSYQDARHPFDFILTIDEEKDWGALTLSMQDYLYDRAAADTFMEIYIYLLQAFSSMPFAKVDAYDNFPNDLPTKGLQLGRGPNLGSSWSRRTLTARVDQMAREFPEDVAIREGLATYTYRDLSLLVNKIAAALVNRGAGPGTRVGVFSGPSASAVFSLLAILRIGAVYVPLDERNSDERLASIVADSAVVVVVVSNEENKTRIPRISSNTAVASLIRILDIMTILNMGATQDDRHGQDVIIDDRSRWEDLALIMFTSGTTGKPKGIMLTHGNMATHITAAAERMCLGRETVLSQSALGYDASLAQIFYALAGGGTLVISSNRREMSEVAALMRDEHVSLTLMAPSEYAALFQYGNEVLLACHSWRVAMVGGETFPPRLRLSFRSLQIRDLKDFNAYGPTEISVASNIGQVNYNEASLEGDTKISIGKTLPGYHVCLVDEAARPVPIGIPGQIAVSGPAVSAGYLNNEALTREKFLPSSVISSSGDADPARSSRWYLTGDMGRMSADGSLLHLGRINQDSQVKLRGIRIELTEISSSIIDTSRGVVLQAVVGLRGSDQAQFLVAYVVFALGREPEHEESYLDRLMADLPLPAYMRPAHAIPLVSLPTNASGKLDMAALGVLPLTPTKNGPAQDRNILELRDELWTSTETRLREIWETVLGDTGIPLARTSNFFSAGGNSLLLLRLQAEIRKSFNTNISLPELFRINTLSSLARKLNQDELVAKTTDTVQRVSVEAAAADERYRIIDWAAETAVPADILSLSREKPSTISSDKTVVPITSIILTGATGFLGRQVARELQSRPEIAQIHCIAVRDPSSGSAQALVQECPKATLYAGDLCLPRLGLSDPDTRRLFSEPGAAVVHNGADVSFMKPYEALRAPNVLATRELARLCLSSPLRAPPPLHYVSTAGVGILGLAASADGVVPAASLAAYQPGGDKAPAVDGYVASKWASEALLEAISSATGLGVRIYRPSSITGPGAPPLDIMQNVLEFSRTMGAVPDVRRWSGSFDYVRVETVARGIADTVLSLVDAGVQEQGKTDFIHLTGEVVVPVSEMTGYMERVAGNSFRELPMALWVREAMDIGLHELVGTYLTTAGADAGGEQPVFPALESSLQLC</sequence>
<dbReference type="InterPro" id="IPR001227">
    <property type="entry name" value="Ac_transferase_dom_sf"/>
</dbReference>
<dbReference type="PROSITE" id="PS00606">
    <property type="entry name" value="KS3_1"/>
    <property type="match status" value="1"/>
</dbReference>
<dbReference type="Gene3D" id="1.10.1200.10">
    <property type="entry name" value="ACP-like"/>
    <property type="match status" value="1"/>
</dbReference>
<dbReference type="InterPro" id="IPR029063">
    <property type="entry name" value="SAM-dependent_MTases_sf"/>
</dbReference>
<dbReference type="InterPro" id="IPR042099">
    <property type="entry name" value="ANL_N_sf"/>
</dbReference>
<keyword evidence="7" id="KW-0560">Oxidoreductase</keyword>
<evidence type="ECO:0000256" key="3">
    <source>
        <dbReference type="ARBA" id="ARBA00022598"/>
    </source>
</evidence>
<dbReference type="InterPro" id="IPR020841">
    <property type="entry name" value="PKS_Beta-ketoAc_synthase_dom"/>
</dbReference>
<organism evidence="13 14">
    <name type="scientific">Cytospora paraplurivora</name>
    <dbReference type="NCBI Taxonomy" id="2898453"/>
    <lineage>
        <taxon>Eukaryota</taxon>
        <taxon>Fungi</taxon>
        <taxon>Dikarya</taxon>
        <taxon>Ascomycota</taxon>
        <taxon>Pezizomycotina</taxon>
        <taxon>Sordariomycetes</taxon>
        <taxon>Sordariomycetidae</taxon>
        <taxon>Diaporthales</taxon>
        <taxon>Cytosporaceae</taxon>
        <taxon>Cytospora</taxon>
    </lineage>
</organism>
<keyword evidence="6" id="KW-0677">Repeat</keyword>
<dbReference type="InterPro" id="IPR020845">
    <property type="entry name" value="AMP-binding_CS"/>
</dbReference>
<dbReference type="SUPFAM" id="SSF55048">
    <property type="entry name" value="Probable ACP-binding domain of malonyl-CoA ACP transacylase"/>
    <property type="match status" value="1"/>
</dbReference>
<keyword evidence="3" id="KW-0436">Ligase</keyword>
<dbReference type="InterPro" id="IPR014043">
    <property type="entry name" value="Acyl_transferase_dom"/>
</dbReference>
<dbReference type="EMBL" id="JAJSPL020000001">
    <property type="protein sequence ID" value="KAK7749846.1"/>
    <property type="molecule type" value="Genomic_DNA"/>
</dbReference>
<feature type="domain" description="Carrier" evidence="10">
    <location>
        <begin position="3399"/>
        <end position="3476"/>
    </location>
</feature>
<dbReference type="CDD" id="cd00833">
    <property type="entry name" value="PKS"/>
    <property type="match status" value="1"/>
</dbReference>
<dbReference type="InterPro" id="IPR045851">
    <property type="entry name" value="AMP-bd_C_sf"/>
</dbReference>
<dbReference type="PANTHER" id="PTHR43775">
    <property type="entry name" value="FATTY ACID SYNTHASE"/>
    <property type="match status" value="1"/>
</dbReference>
<dbReference type="Pfam" id="PF07993">
    <property type="entry name" value="NAD_binding_4"/>
    <property type="match status" value="1"/>
</dbReference>
<evidence type="ECO:0000259" key="12">
    <source>
        <dbReference type="PROSITE" id="PS52019"/>
    </source>
</evidence>
<dbReference type="Gene3D" id="3.40.366.10">
    <property type="entry name" value="Malonyl-Coenzyme A Acyl Carrier Protein, domain 2"/>
    <property type="match status" value="1"/>
</dbReference>
<dbReference type="Gene3D" id="3.40.50.150">
    <property type="entry name" value="Vaccinia Virus protein VP39"/>
    <property type="match status" value="1"/>
</dbReference>
<feature type="domain" description="PKS/mFAS DH" evidence="12">
    <location>
        <begin position="962"/>
        <end position="1261"/>
    </location>
</feature>
<dbReference type="InterPro" id="IPR014030">
    <property type="entry name" value="Ketoacyl_synth_N"/>
</dbReference>
<dbReference type="InterPro" id="IPR020807">
    <property type="entry name" value="PKS_DH"/>
</dbReference>
<dbReference type="InterPro" id="IPR032821">
    <property type="entry name" value="PKS_assoc"/>
</dbReference>
<reference evidence="13 14" key="1">
    <citation type="journal article" date="2023" name="PLoS ONE">
        <title>Cytospora paraplurivora sp. nov. isolated from orchards with fruit tree decline syndrome in Ontario, Canada.</title>
        <authorList>
            <person name="Ilyukhin E."/>
            <person name="Nguyen H.D.T."/>
            <person name="Castle A.J."/>
            <person name="Ellouze W."/>
        </authorList>
    </citation>
    <scope>NUCLEOTIDE SEQUENCE [LARGE SCALE GENOMIC DNA]</scope>
    <source>
        <strain evidence="13 14">FDS-564</strain>
    </source>
</reference>
<feature type="region of interest" description="C-terminal hotdog fold" evidence="9">
    <location>
        <begin position="1117"/>
        <end position="1261"/>
    </location>
</feature>
<keyword evidence="8" id="KW-0511">Multifunctional enzyme</keyword>
<dbReference type="InterPro" id="IPR049551">
    <property type="entry name" value="PKS_DH_C"/>
</dbReference>
<dbReference type="InterPro" id="IPR000873">
    <property type="entry name" value="AMP-dep_synth/lig_dom"/>
</dbReference>
<dbReference type="InterPro" id="IPR016036">
    <property type="entry name" value="Malonyl_transacylase_ACP-bd"/>
</dbReference>
<dbReference type="InterPro" id="IPR049552">
    <property type="entry name" value="PKS_DH_N"/>
</dbReference>
<dbReference type="InterPro" id="IPR016039">
    <property type="entry name" value="Thiolase-like"/>
</dbReference>
<dbReference type="Pfam" id="PF00668">
    <property type="entry name" value="Condensation"/>
    <property type="match status" value="1"/>
</dbReference>
<dbReference type="GO" id="GO:0008168">
    <property type="term" value="F:methyltransferase activity"/>
    <property type="evidence" value="ECO:0007669"/>
    <property type="project" value="UniProtKB-KW"/>
</dbReference>
<evidence type="ECO:0000256" key="7">
    <source>
        <dbReference type="ARBA" id="ARBA00023002"/>
    </source>
</evidence>
<dbReference type="Pfam" id="PF00501">
    <property type="entry name" value="AMP-binding"/>
    <property type="match status" value="1"/>
</dbReference>
<dbReference type="GO" id="GO:0016874">
    <property type="term" value="F:ligase activity"/>
    <property type="evidence" value="ECO:0007669"/>
    <property type="project" value="UniProtKB-KW"/>
</dbReference>
<evidence type="ECO:0000256" key="8">
    <source>
        <dbReference type="ARBA" id="ARBA00023268"/>
    </source>
</evidence>
<dbReference type="InterPro" id="IPR006162">
    <property type="entry name" value="Ppantetheine_attach_site"/>
</dbReference>
<dbReference type="Pfam" id="PF14765">
    <property type="entry name" value="PS-DH"/>
    <property type="match status" value="1"/>
</dbReference>
<evidence type="ECO:0000256" key="5">
    <source>
        <dbReference type="ARBA" id="ARBA00022679"/>
    </source>
</evidence>
<evidence type="ECO:0000256" key="9">
    <source>
        <dbReference type="PROSITE-ProRule" id="PRU01363"/>
    </source>
</evidence>
<dbReference type="GO" id="GO:0004315">
    <property type="term" value="F:3-oxoacyl-[acyl-carrier-protein] synthase activity"/>
    <property type="evidence" value="ECO:0007669"/>
    <property type="project" value="InterPro"/>
</dbReference>
<dbReference type="Pfam" id="PF00698">
    <property type="entry name" value="Acyl_transf_1"/>
    <property type="match status" value="1"/>
</dbReference>
<evidence type="ECO:0000256" key="6">
    <source>
        <dbReference type="ARBA" id="ARBA00022737"/>
    </source>
</evidence>
<dbReference type="InterPro" id="IPR013968">
    <property type="entry name" value="PKS_KR"/>
</dbReference>
<dbReference type="SMART" id="SM00826">
    <property type="entry name" value="PKS_DH"/>
    <property type="match status" value="1"/>
</dbReference>
<dbReference type="InterPro" id="IPR016035">
    <property type="entry name" value="Acyl_Trfase/lysoPLipase"/>
</dbReference>
<feature type="region of interest" description="N-terminal hotdog fold" evidence="9">
    <location>
        <begin position="962"/>
        <end position="1101"/>
    </location>
</feature>
<dbReference type="SUPFAM" id="SSF47336">
    <property type="entry name" value="ACP-like"/>
    <property type="match status" value="2"/>
</dbReference>
<proteinExistence type="predicted"/>
<dbReference type="Gene3D" id="3.30.559.30">
    <property type="entry name" value="Nonribosomal peptide synthetase, condensation domain"/>
    <property type="match status" value="1"/>
</dbReference>
<dbReference type="SMART" id="SM00825">
    <property type="entry name" value="PKS_KS"/>
    <property type="match status" value="1"/>
</dbReference>
<keyword evidence="14" id="KW-1185">Reference proteome</keyword>
<dbReference type="Pfam" id="PF00550">
    <property type="entry name" value="PP-binding"/>
    <property type="match status" value="1"/>
</dbReference>
<name>A0AAN9UL95_9PEZI</name>
<dbReference type="GO" id="GO:0031177">
    <property type="term" value="F:phosphopantetheine binding"/>
    <property type="evidence" value="ECO:0007669"/>
    <property type="project" value="InterPro"/>
</dbReference>
<dbReference type="GO" id="GO:0016491">
    <property type="term" value="F:oxidoreductase activity"/>
    <property type="evidence" value="ECO:0007669"/>
    <property type="project" value="UniProtKB-KW"/>
</dbReference>
<dbReference type="InterPro" id="IPR001242">
    <property type="entry name" value="Condensation_dom"/>
</dbReference>
<gene>
    <name evidence="13" type="ORF">SLS53_000427</name>
</gene>
<dbReference type="PROSITE" id="PS00012">
    <property type="entry name" value="PHOSPHOPANTETHEINE"/>
    <property type="match status" value="1"/>
</dbReference>
<dbReference type="Proteomes" id="UP001320245">
    <property type="component" value="Unassembled WGS sequence"/>
</dbReference>
<comment type="caution">
    <text evidence="13">The sequence shown here is derived from an EMBL/GenBank/DDBJ whole genome shotgun (WGS) entry which is preliminary data.</text>
</comment>
<evidence type="ECO:0000256" key="2">
    <source>
        <dbReference type="ARBA" id="ARBA00022553"/>
    </source>
</evidence>
<dbReference type="Gene3D" id="3.40.47.10">
    <property type="match status" value="1"/>
</dbReference>
<accession>A0AAN9UL95</accession>
<dbReference type="Pfam" id="PF00109">
    <property type="entry name" value="ketoacyl-synt"/>
    <property type="match status" value="1"/>
</dbReference>
<evidence type="ECO:0000256" key="4">
    <source>
        <dbReference type="ARBA" id="ARBA00022603"/>
    </source>
</evidence>
<evidence type="ECO:0000313" key="14">
    <source>
        <dbReference type="Proteomes" id="UP001320245"/>
    </source>
</evidence>
<dbReference type="SUPFAM" id="SSF51735">
    <property type="entry name" value="NAD(P)-binding Rossmann-fold domains"/>
    <property type="match status" value="3"/>
</dbReference>
<dbReference type="GO" id="GO:0032259">
    <property type="term" value="P:methylation"/>
    <property type="evidence" value="ECO:0007669"/>
    <property type="project" value="UniProtKB-KW"/>
</dbReference>
<dbReference type="SUPFAM" id="SSF56801">
    <property type="entry name" value="Acetyl-CoA synthetase-like"/>
    <property type="match status" value="1"/>
</dbReference>
<dbReference type="GO" id="GO:0044550">
    <property type="term" value="P:secondary metabolite biosynthetic process"/>
    <property type="evidence" value="ECO:0007669"/>
    <property type="project" value="UniProtKB-ARBA"/>
</dbReference>
<dbReference type="InterPro" id="IPR018201">
    <property type="entry name" value="Ketoacyl_synth_AS"/>
</dbReference>
<dbReference type="SUPFAM" id="SSF52151">
    <property type="entry name" value="FabD/lysophospholipase-like"/>
    <property type="match status" value="1"/>
</dbReference>
<keyword evidence="4" id="KW-0489">Methyltransferase</keyword>
<dbReference type="InterPro" id="IPR014031">
    <property type="entry name" value="Ketoacyl_synth_C"/>
</dbReference>
<dbReference type="PANTHER" id="PTHR43775:SF20">
    <property type="entry name" value="HYBRID PKS-NRPS SYNTHETASE APDA"/>
    <property type="match status" value="1"/>
</dbReference>
<dbReference type="PROSITE" id="PS52004">
    <property type="entry name" value="KS3_2"/>
    <property type="match status" value="1"/>
</dbReference>
<evidence type="ECO:0000259" key="11">
    <source>
        <dbReference type="PROSITE" id="PS52004"/>
    </source>
</evidence>
<dbReference type="Gene3D" id="3.30.300.30">
    <property type="match status" value="1"/>
</dbReference>
<dbReference type="SUPFAM" id="SSF52777">
    <property type="entry name" value="CoA-dependent acyltransferases"/>
    <property type="match status" value="2"/>
</dbReference>
<dbReference type="Gene3D" id="3.40.50.720">
    <property type="entry name" value="NAD(P)-binding Rossmann-like Domain"/>
    <property type="match status" value="3"/>
</dbReference>
<dbReference type="Pfam" id="PF02801">
    <property type="entry name" value="Ketoacyl-synt_C"/>
    <property type="match status" value="1"/>
</dbReference>
<dbReference type="SMART" id="SM00827">
    <property type="entry name" value="PKS_AT"/>
    <property type="match status" value="1"/>
</dbReference>
<dbReference type="CDD" id="cd19532">
    <property type="entry name" value="C_PKS-NRPS"/>
    <property type="match status" value="1"/>
</dbReference>
<dbReference type="InterPro" id="IPR049900">
    <property type="entry name" value="PKS_mFAS_DH"/>
</dbReference>
<dbReference type="SMART" id="SM00823">
    <property type="entry name" value="PKS_PP"/>
    <property type="match status" value="2"/>
</dbReference>
<feature type="domain" description="Ketosynthase family 3 (KS3)" evidence="11">
    <location>
        <begin position="8"/>
        <end position="449"/>
    </location>
</feature>
<dbReference type="InterPro" id="IPR013120">
    <property type="entry name" value="FAR_NAD-bd"/>
</dbReference>
<dbReference type="SMART" id="SM00822">
    <property type="entry name" value="PKS_KR"/>
    <property type="match status" value="1"/>
</dbReference>